<dbReference type="InterPro" id="IPR043129">
    <property type="entry name" value="ATPase_NBD"/>
</dbReference>
<dbReference type="InParanoid" id="A0A674CFQ0"/>
<keyword evidence="2" id="KW-1185">Reference proteome</keyword>
<dbReference type="AlphaFoldDB" id="A0A674CFQ0"/>
<dbReference type="Proteomes" id="UP000472277">
    <property type="component" value="Chromosome 26"/>
</dbReference>
<dbReference type="PANTHER" id="PTHR11937">
    <property type="entry name" value="ACTIN"/>
    <property type="match status" value="1"/>
</dbReference>
<sequence length="156" mass="16671">MHQLGLGGQDVTALPTLLLKGSGAQFSSATLKHDIVTNIKEHMCYVSTDPSSETAKTIKNSADTVRMVTQGIPSLLVSSVLENDADLWQLILDNVVLTGGSSLLPGMGHRLREKASALALCLIPLCMSPETIMHTATGKLTTIPLHCLLLRETPDK</sequence>
<protein>
    <recommendedName>
        <fullName evidence="3">Actin related protein 10</fullName>
    </recommendedName>
</protein>
<dbReference type="Gene3D" id="3.30.420.40">
    <property type="match status" value="1"/>
</dbReference>
<reference evidence="1" key="2">
    <citation type="submission" date="2025-09" db="UniProtKB">
        <authorList>
            <consortium name="Ensembl"/>
        </authorList>
    </citation>
    <scope>IDENTIFICATION</scope>
</reference>
<dbReference type="Ensembl" id="ENSSTUT00000087738.1">
    <property type="protein sequence ID" value="ENSSTUP00000082467.1"/>
    <property type="gene ID" value="ENSSTUG00000036243.1"/>
</dbReference>
<evidence type="ECO:0008006" key="3">
    <source>
        <dbReference type="Google" id="ProtNLM"/>
    </source>
</evidence>
<proteinExistence type="predicted"/>
<accession>A0A674CFQ0</accession>
<dbReference type="Pfam" id="PF00022">
    <property type="entry name" value="Actin"/>
    <property type="match status" value="1"/>
</dbReference>
<dbReference type="SUPFAM" id="SSF53067">
    <property type="entry name" value="Actin-like ATPase domain"/>
    <property type="match status" value="1"/>
</dbReference>
<name>A0A674CFQ0_SALTR</name>
<dbReference type="Gene3D" id="3.90.640.10">
    <property type="entry name" value="Actin, Chain A, domain 4"/>
    <property type="match status" value="1"/>
</dbReference>
<evidence type="ECO:0000313" key="1">
    <source>
        <dbReference type="Ensembl" id="ENSSTUP00000082467.1"/>
    </source>
</evidence>
<reference evidence="1" key="1">
    <citation type="submission" date="2025-08" db="UniProtKB">
        <authorList>
            <consortium name="Ensembl"/>
        </authorList>
    </citation>
    <scope>IDENTIFICATION</scope>
</reference>
<evidence type="ECO:0000313" key="2">
    <source>
        <dbReference type="Proteomes" id="UP000472277"/>
    </source>
</evidence>
<dbReference type="InterPro" id="IPR004000">
    <property type="entry name" value="Actin"/>
</dbReference>
<organism evidence="1 2">
    <name type="scientific">Salmo trutta</name>
    <name type="common">Brown trout</name>
    <dbReference type="NCBI Taxonomy" id="8032"/>
    <lineage>
        <taxon>Eukaryota</taxon>
        <taxon>Metazoa</taxon>
        <taxon>Chordata</taxon>
        <taxon>Craniata</taxon>
        <taxon>Vertebrata</taxon>
        <taxon>Euteleostomi</taxon>
        <taxon>Actinopterygii</taxon>
        <taxon>Neopterygii</taxon>
        <taxon>Teleostei</taxon>
        <taxon>Protacanthopterygii</taxon>
        <taxon>Salmoniformes</taxon>
        <taxon>Salmonidae</taxon>
        <taxon>Salmoninae</taxon>
        <taxon>Salmo</taxon>
    </lineage>
</organism>